<reference evidence="3 5" key="2">
    <citation type="submission" date="2020-08" db="EMBL/GenBank/DDBJ databases">
        <title>Genomic Encyclopedia of Type Strains, Phase IV (KMG-IV): sequencing the most valuable type-strain genomes for metagenomic binning, comparative biology and taxonomic classification.</title>
        <authorList>
            <person name="Goeker M."/>
        </authorList>
    </citation>
    <scope>NUCLEOTIDE SEQUENCE [LARGE SCALE GENOMIC DNA]</scope>
    <source>
        <strain evidence="3 5">DSM 10368</strain>
    </source>
</reference>
<keyword evidence="5" id="KW-1185">Reference proteome</keyword>
<dbReference type="EMBL" id="JACICB010000023">
    <property type="protein sequence ID" value="MBB3708867.1"/>
    <property type="molecule type" value="Genomic_DNA"/>
</dbReference>
<name>A0AAC9ATK0_AMIAI</name>
<organism evidence="2 4">
    <name type="scientific">Aminobacter aminovorans</name>
    <name type="common">Chelatobacter heintzii</name>
    <dbReference type="NCBI Taxonomy" id="83263"/>
    <lineage>
        <taxon>Bacteria</taxon>
        <taxon>Pseudomonadati</taxon>
        <taxon>Pseudomonadota</taxon>
        <taxon>Alphaproteobacteria</taxon>
        <taxon>Hyphomicrobiales</taxon>
        <taxon>Phyllobacteriaceae</taxon>
        <taxon>Aminobacter</taxon>
    </lineage>
</organism>
<evidence type="ECO:0000256" key="1">
    <source>
        <dbReference type="SAM" id="MobiDB-lite"/>
    </source>
</evidence>
<evidence type="ECO:0000313" key="4">
    <source>
        <dbReference type="Proteomes" id="UP000075755"/>
    </source>
</evidence>
<accession>A0AAC9ATK0</accession>
<reference evidence="2 4" key="1">
    <citation type="submission" date="2016-03" db="EMBL/GenBank/DDBJ databases">
        <title>Complete genome of Aminobacter aminovorans KCTC 2477.</title>
        <authorList>
            <person name="Kim K.M."/>
        </authorList>
    </citation>
    <scope>NUCLEOTIDE SEQUENCE [LARGE SCALE GENOMIC DNA]</scope>
    <source>
        <strain evidence="2 4">KCTC 2477</strain>
        <plasmid evidence="2 4">pAA03</plasmid>
    </source>
</reference>
<dbReference type="RefSeq" id="WP_067969911.1">
    <property type="nucleotide sequence ID" value="NZ_CP015008.1"/>
</dbReference>
<protein>
    <submittedName>
        <fullName evidence="2">Uncharacterized protein</fullName>
    </submittedName>
</protein>
<keyword evidence="2" id="KW-0614">Plasmid</keyword>
<dbReference type="Proteomes" id="UP000075755">
    <property type="component" value="Plasmid pAA03"/>
</dbReference>
<dbReference type="Proteomes" id="UP000577697">
    <property type="component" value="Unassembled WGS sequence"/>
</dbReference>
<proteinExistence type="predicted"/>
<dbReference type="AlphaFoldDB" id="A0AAC9ATK0"/>
<dbReference type="EMBL" id="CP015008">
    <property type="protein sequence ID" value="AMS45389.1"/>
    <property type="molecule type" value="Genomic_DNA"/>
</dbReference>
<feature type="compositionally biased region" description="Basic and acidic residues" evidence="1">
    <location>
        <begin position="49"/>
        <end position="59"/>
    </location>
</feature>
<evidence type="ECO:0000313" key="5">
    <source>
        <dbReference type="Proteomes" id="UP000577697"/>
    </source>
</evidence>
<dbReference type="KEGG" id="aak:AA2016_6495"/>
<gene>
    <name evidence="2" type="ORF">AA2016_6495</name>
    <name evidence="3" type="ORF">FHS67_005209</name>
</gene>
<evidence type="ECO:0000313" key="2">
    <source>
        <dbReference type="EMBL" id="AMS45389.1"/>
    </source>
</evidence>
<geneLocation type="plasmid" evidence="2 4">
    <name>pAA03</name>
</geneLocation>
<evidence type="ECO:0000313" key="3">
    <source>
        <dbReference type="EMBL" id="MBB3708867.1"/>
    </source>
</evidence>
<sequence>MTTANELKLLSRMEAARRQARVHLDLVERQIEGRAERSTITTRVKGRPFGRDGPARTPGDERLFREHLERLAFARRREIEALSRKLARQDRAIAALRGVLRIETICAA</sequence>
<feature type="region of interest" description="Disordered" evidence="1">
    <location>
        <begin position="38"/>
        <end position="59"/>
    </location>
</feature>